<feature type="transmembrane region" description="Helical" evidence="5">
    <location>
        <begin position="147"/>
        <end position="173"/>
    </location>
</feature>
<keyword evidence="8" id="KW-1185">Reference proteome</keyword>
<dbReference type="GO" id="GO:0016020">
    <property type="term" value="C:membrane"/>
    <property type="evidence" value="ECO:0007669"/>
    <property type="project" value="UniProtKB-SubCell"/>
</dbReference>
<keyword evidence="3 5" id="KW-1133">Transmembrane helix</keyword>
<evidence type="ECO:0000313" key="7">
    <source>
        <dbReference type="EMBL" id="QED36667.1"/>
    </source>
</evidence>
<feature type="transmembrane region" description="Helical" evidence="5">
    <location>
        <begin position="119"/>
        <end position="141"/>
    </location>
</feature>
<name>A0A5B8YIK4_9FLAO</name>
<evidence type="ECO:0000256" key="3">
    <source>
        <dbReference type="ARBA" id="ARBA00022989"/>
    </source>
</evidence>
<evidence type="ECO:0000256" key="5">
    <source>
        <dbReference type="SAM" id="Phobius"/>
    </source>
</evidence>
<dbReference type="EMBL" id="CP042476">
    <property type="protein sequence ID" value="QED36667.1"/>
    <property type="molecule type" value="Genomic_DNA"/>
</dbReference>
<dbReference type="PANTHER" id="PTHR30221">
    <property type="entry name" value="SMALL-CONDUCTANCE MECHANOSENSITIVE CHANNEL"/>
    <property type="match status" value="1"/>
</dbReference>
<organism evidence="7 8">
    <name type="scientific">Antarcticibacterium arcticum</name>
    <dbReference type="NCBI Taxonomy" id="2585771"/>
    <lineage>
        <taxon>Bacteria</taxon>
        <taxon>Pseudomonadati</taxon>
        <taxon>Bacteroidota</taxon>
        <taxon>Flavobacteriia</taxon>
        <taxon>Flavobacteriales</taxon>
        <taxon>Flavobacteriaceae</taxon>
        <taxon>Antarcticibacterium</taxon>
    </lineage>
</organism>
<dbReference type="RefSeq" id="WP_146830709.1">
    <property type="nucleotide sequence ID" value="NZ_CP042476.1"/>
</dbReference>
<dbReference type="InterPro" id="IPR010920">
    <property type="entry name" value="LSM_dom_sf"/>
</dbReference>
<evidence type="ECO:0000259" key="6">
    <source>
        <dbReference type="Pfam" id="PF00924"/>
    </source>
</evidence>
<protein>
    <submittedName>
        <fullName evidence="7">Mechanosensitive ion channel family protein</fullName>
    </submittedName>
</protein>
<dbReference type="PANTHER" id="PTHR30221:SF1">
    <property type="entry name" value="SMALL-CONDUCTANCE MECHANOSENSITIVE CHANNEL"/>
    <property type="match status" value="1"/>
</dbReference>
<feature type="transmembrane region" description="Helical" evidence="5">
    <location>
        <begin position="46"/>
        <end position="64"/>
    </location>
</feature>
<gene>
    <name evidence="7" type="ORF">FK178_02590</name>
</gene>
<evidence type="ECO:0000256" key="1">
    <source>
        <dbReference type="ARBA" id="ARBA00004370"/>
    </source>
</evidence>
<dbReference type="InterPro" id="IPR045275">
    <property type="entry name" value="MscS_archaea/bacteria_type"/>
</dbReference>
<dbReference type="OrthoDB" id="9809206at2"/>
<proteinExistence type="predicted"/>
<sequence>MKLSDKTEAEEINEILKDEKVQDAIKLSSEDKPEDHKVIENQGRSALGITVIISIICIILYFLLEWSYFPVRESYIAPLQKIVLGLMFASFVLVLNRVFRSIIKRKVKDGSVAYNLKNIVNLFSGIFIFAIALSLFFTNWYATMVSFGVVSLIVGLALQNPLSSFFGWIYLLVRKPYEVGDRIKIGPVYGDVINLGYFDTTLWEFKGDYLSGDHPSGRIIKFANSRIFQEYVYNYSWPLFPFIWHELNLFVSYDTDLKLTSNIIQRVAEEEIGETMMRRVKRFKKILAGTLIDELEVKEKPTIILRAHTNGWIEVTLRYLSEPKNSGRIKTRLFQKIMEELLKHPDKIGLPNIKLNKTE</sequence>
<dbReference type="InterPro" id="IPR023408">
    <property type="entry name" value="MscS_beta-dom_sf"/>
</dbReference>
<dbReference type="Pfam" id="PF00924">
    <property type="entry name" value="MS_channel_2nd"/>
    <property type="match status" value="1"/>
</dbReference>
<keyword evidence="4 5" id="KW-0472">Membrane</keyword>
<accession>A0A5B8YIK4</accession>
<dbReference type="KEGG" id="anp:FK178_02590"/>
<evidence type="ECO:0000256" key="4">
    <source>
        <dbReference type="ARBA" id="ARBA00023136"/>
    </source>
</evidence>
<dbReference type="GO" id="GO:0008381">
    <property type="term" value="F:mechanosensitive monoatomic ion channel activity"/>
    <property type="evidence" value="ECO:0007669"/>
    <property type="project" value="InterPro"/>
</dbReference>
<keyword evidence="2 5" id="KW-0812">Transmembrane</keyword>
<evidence type="ECO:0000256" key="2">
    <source>
        <dbReference type="ARBA" id="ARBA00022692"/>
    </source>
</evidence>
<dbReference type="InterPro" id="IPR006685">
    <property type="entry name" value="MscS_channel_2nd"/>
</dbReference>
<dbReference type="SUPFAM" id="SSF50182">
    <property type="entry name" value="Sm-like ribonucleoproteins"/>
    <property type="match status" value="1"/>
</dbReference>
<dbReference type="Proteomes" id="UP000321954">
    <property type="component" value="Chromosome"/>
</dbReference>
<dbReference type="Gene3D" id="2.30.30.60">
    <property type="match status" value="1"/>
</dbReference>
<feature type="domain" description="Mechanosensitive ion channel MscS" evidence="6">
    <location>
        <begin position="161"/>
        <end position="209"/>
    </location>
</feature>
<evidence type="ECO:0000313" key="8">
    <source>
        <dbReference type="Proteomes" id="UP000321954"/>
    </source>
</evidence>
<dbReference type="AlphaFoldDB" id="A0A5B8YIK4"/>
<dbReference type="Gene3D" id="1.10.287.1260">
    <property type="match status" value="1"/>
</dbReference>
<feature type="transmembrane region" description="Helical" evidence="5">
    <location>
        <begin position="76"/>
        <end position="99"/>
    </location>
</feature>
<comment type="subcellular location">
    <subcellularLocation>
        <location evidence="1">Membrane</location>
    </subcellularLocation>
</comment>
<reference evidence="7 8" key="1">
    <citation type="submission" date="2019-08" db="EMBL/GenBank/DDBJ databases">
        <title>Antarcticibacterium arcticum sp. nov., a bacterium isolated from marine sediment of the Canadian Beaufort Sea.</title>
        <authorList>
            <person name="Lee Y.M."/>
            <person name="Baek K."/>
            <person name="Lee D.-H."/>
            <person name="Shin S.C."/>
            <person name="Jin Y.K."/>
            <person name="Park Y."/>
        </authorList>
    </citation>
    <scope>NUCLEOTIDE SEQUENCE [LARGE SCALE GENOMIC DNA]</scope>
    <source>
        <strain evidence="7 8">PAMC 28998</strain>
    </source>
</reference>